<evidence type="ECO:0000256" key="5">
    <source>
        <dbReference type="ARBA" id="ARBA00022694"/>
    </source>
</evidence>
<keyword evidence="8 10" id="KW-0460">Magnesium</keyword>
<evidence type="ECO:0000313" key="15">
    <source>
        <dbReference type="Proteomes" id="UP000240912"/>
    </source>
</evidence>
<organism evidence="14 15">
    <name type="scientific">Pedobacter yulinensis</name>
    <dbReference type="NCBI Taxonomy" id="2126353"/>
    <lineage>
        <taxon>Bacteria</taxon>
        <taxon>Pseudomonadati</taxon>
        <taxon>Bacteroidota</taxon>
        <taxon>Sphingobacteriia</taxon>
        <taxon>Sphingobacteriales</taxon>
        <taxon>Sphingobacteriaceae</taxon>
        <taxon>Pedobacter</taxon>
    </lineage>
</organism>
<feature type="binding site" evidence="10">
    <location>
        <begin position="16"/>
        <end position="21"/>
    </location>
    <ligand>
        <name>substrate</name>
    </ligand>
</feature>
<dbReference type="GO" id="GO:0005524">
    <property type="term" value="F:ATP binding"/>
    <property type="evidence" value="ECO:0007669"/>
    <property type="project" value="UniProtKB-UniRule"/>
</dbReference>
<comment type="subunit">
    <text evidence="10">Monomer.</text>
</comment>
<gene>
    <name evidence="10" type="primary">miaA</name>
    <name evidence="14" type="ORF">C7T94_09870</name>
</gene>
<dbReference type="NCBIfam" id="TIGR00174">
    <property type="entry name" value="miaA"/>
    <property type="match status" value="1"/>
</dbReference>
<keyword evidence="4 10" id="KW-0808">Transferase</keyword>
<evidence type="ECO:0000256" key="11">
    <source>
        <dbReference type="RuleBase" id="RU003783"/>
    </source>
</evidence>
<evidence type="ECO:0000313" key="14">
    <source>
        <dbReference type="EMBL" id="PST82929.1"/>
    </source>
</evidence>
<dbReference type="EC" id="2.5.1.75" evidence="10"/>
<keyword evidence="6 10" id="KW-0547">Nucleotide-binding</keyword>
<dbReference type="GO" id="GO:0052381">
    <property type="term" value="F:tRNA dimethylallyltransferase activity"/>
    <property type="evidence" value="ECO:0007669"/>
    <property type="project" value="UniProtKB-UniRule"/>
</dbReference>
<feature type="site" description="Interaction with substrate tRNA" evidence="10">
    <location>
        <position position="109"/>
    </location>
</feature>
<dbReference type="InterPro" id="IPR039657">
    <property type="entry name" value="Dimethylallyltransferase"/>
</dbReference>
<evidence type="ECO:0000256" key="6">
    <source>
        <dbReference type="ARBA" id="ARBA00022741"/>
    </source>
</evidence>
<evidence type="ECO:0000256" key="3">
    <source>
        <dbReference type="ARBA" id="ARBA00005842"/>
    </source>
</evidence>
<dbReference type="Gene3D" id="3.40.50.300">
    <property type="entry name" value="P-loop containing nucleotide triphosphate hydrolases"/>
    <property type="match status" value="1"/>
</dbReference>
<evidence type="ECO:0000256" key="13">
    <source>
        <dbReference type="RuleBase" id="RU003785"/>
    </source>
</evidence>
<protein>
    <recommendedName>
        <fullName evidence="10">tRNA dimethylallyltransferase</fullName>
        <ecNumber evidence="10">2.5.1.75</ecNumber>
    </recommendedName>
    <alternativeName>
        <fullName evidence="10">Dimethylallyl diphosphate:tRNA dimethylallyltransferase</fullName>
        <shortName evidence="10">DMAPP:tRNA dimethylallyltransferase</shortName>
        <shortName evidence="10">DMATase</shortName>
    </alternativeName>
    <alternativeName>
        <fullName evidence="10">Isopentenyl-diphosphate:tRNA isopentenyltransferase</fullName>
        <shortName evidence="10">IPP transferase</shortName>
        <shortName evidence="10">IPPT</shortName>
        <shortName evidence="10">IPTase</shortName>
    </alternativeName>
</protein>
<dbReference type="OrthoDB" id="9776390at2"/>
<dbReference type="AlphaFoldDB" id="A0A2T3HKI4"/>
<keyword evidence="15" id="KW-1185">Reference proteome</keyword>
<dbReference type="InterPro" id="IPR027417">
    <property type="entry name" value="P-loop_NTPase"/>
</dbReference>
<proteinExistence type="inferred from homology"/>
<evidence type="ECO:0000256" key="8">
    <source>
        <dbReference type="ARBA" id="ARBA00022842"/>
    </source>
</evidence>
<dbReference type="SUPFAM" id="SSF52540">
    <property type="entry name" value="P-loop containing nucleoside triphosphate hydrolases"/>
    <property type="match status" value="2"/>
</dbReference>
<dbReference type="GO" id="GO:0006400">
    <property type="term" value="P:tRNA modification"/>
    <property type="evidence" value="ECO:0007669"/>
    <property type="project" value="TreeGrafter"/>
</dbReference>
<comment type="cofactor">
    <cofactor evidence="1 10">
        <name>Mg(2+)</name>
        <dbReference type="ChEBI" id="CHEBI:18420"/>
    </cofactor>
</comment>
<evidence type="ECO:0000256" key="10">
    <source>
        <dbReference type="HAMAP-Rule" id="MF_00185"/>
    </source>
</evidence>
<feature type="binding site" evidence="10">
    <location>
        <begin position="14"/>
        <end position="21"/>
    </location>
    <ligand>
        <name>ATP</name>
        <dbReference type="ChEBI" id="CHEBI:30616"/>
    </ligand>
</feature>
<feature type="site" description="Interaction with substrate tRNA" evidence="10">
    <location>
        <position position="132"/>
    </location>
</feature>
<comment type="caution">
    <text evidence="10">Lacks conserved residue(s) required for the propagation of feature annotation.</text>
</comment>
<evidence type="ECO:0000256" key="2">
    <source>
        <dbReference type="ARBA" id="ARBA00003213"/>
    </source>
</evidence>
<accession>A0A2T3HKI4</accession>
<dbReference type="InterPro" id="IPR018022">
    <property type="entry name" value="IPT"/>
</dbReference>
<reference evidence="14 15" key="1">
    <citation type="submission" date="2018-03" db="EMBL/GenBank/DDBJ databases">
        <authorList>
            <person name="Keele B.F."/>
        </authorList>
    </citation>
    <scope>NUCLEOTIDE SEQUENCE [LARGE SCALE GENOMIC DNA]</scope>
    <source>
        <strain evidence="14 15">YL28-9</strain>
    </source>
</reference>
<dbReference type="Proteomes" id="UP000240912">
    <property type="component" value="Unassembled WGS sequence"/>
</dbReference>
<comment type="catalytic activity">
    <reaction evidence="9 10 11">
        <text>adenosine(37) in tRNA + dimethylallyl diphosphate = N(6)-dimethylallyladenosine(37) in tRNA + diphosphate</text>
        <dbReference type="Rhea" id="RHEA:26482"/>
        <dbReference type="Rhea" id="RHEA-COMP:10162"/>
        <dbReference type="Rhea" id="RHEA-COMP:10375"/>
        <dbReference type="ChEBI" id="CHEBI:33019"/>
        <dbReference type="ChEBI" id="CHEBI:57623"/>
        <dbReference type="ChEBI" id="CHEBI:74411"/>
        <dbReference type="ChEBI" id="CHEBI:74415"/>
        <dbReference type="EC" id="2.5.1.75"/>
    </reaction>
</comment>
<keyword evidence="7 10" id="KW-0067">ATP-binding</keyword>
<dbReference type="EMBL" id="PYLS01000005">
    <property type="protein sequence ID" value="PST82929.1"/>
    <property type="molecule type" value="Genomic_DNA"/>
</dbReference>
<keyword evidence="5 10" id="KW-0819">tRNA processing</keyword>
<dbReference type="PANTHER" id="PTHR11088:SF60">
    <property type="entry name" value="TRNA DIMETHYLALLYLTRANSFERASE"/>
    <property type="match status" value="1"/>
</dbReference>
<evidence type="ECO:0000256" key="4">
    <source>
        <dbReference type="ARBA" id="ARBA00022679"/>
    </source>
</evidence>
<evidence type="ECO:0000256" key="9">
    <source>
        <dbReference type="ARBA" id="ARBA00049563"/>
    </source>
</evidence>
<comment type="function">
    <text evidence="2 10 12">Catalyzes the transfer of a dimethylallyl group onto the adenine at position 37 in tRNAs that read codons beginning with uridine, leading to the formation of N6-(dimethylallyl)adenosine (i(6)A).</text>
</comment>
<feature type="region of interest" description="Interaction with substrate tRNA" evidence="10">
    <location>
        <begin position="39"/>
        <end position="42"/>
    </location>
</feature>
<dbReference type="RefSeq" id="WP_107215188.1">
    <property type="nucleotide sequence ID" value="NZ_KZ686269.1"/>
</dbReference>
<sequence>MSEAPAPNLIVVLGPTASGKTRLAVRLAQLTGAEIISADSRQVFKGMDIGTGKDLAEYEVTRGTRIPVHLIDILPAGENYDVSRYMTDFTRVFCDITARGKRVILCGGTGLYIHALLKGYRDPGIPVDEDLRAMFEKLPLSELQERLAQLPHALRLHADTSTRKRTIRALEKALYLQSNDLPPIDLPELRAIVFGLALERDVRWQRIENRLNERLEAGLIAEAIQLTKAGVDPEKLRHYGLEYKYLADFLDGVIDMAGLREGLNFAIRQFAKRQMTFFRKMEKDGITINWIDATLDIQTQLSLVSRALLTAGLQLTTP</sequence>
<name>A0A2T3HKI4_9SPHI</name>
<evidence type="ECO:0000256" key="12">
    <source>
        <dbReference type="RuleBase" id="RU003784"/>
    </source>
</evidence>
<dbReference type="Pfam" id="PF01715">
    <property type="entry name" value="IPPT"/>
    <property type="match status" value="1"/>
</dbReference>
<comment type="caution">
    <text evidence="14">The sequence shown here is derived from an EMBL/GenBank/DDBJ whole genome shotgun (WGS) entry which is preliminary data.</text>
</comment>
<evidence type="ECO:0000256" key="7">
    <source>
        <dbReference type="ARBA" id="ARBA00022840"/>
    </source>
</evidence>
<evidence type="ECO:0000256" key="1">
    <source>
        <dbReference type="ARBA" id="ARBA00001946"/>
    </source>
</evidence>
<dbReference type="HAMAP" id="MF_00185">
    <property type="entry name" value="IPP_trans"/>
    <property type="match status" value="1"/>
</dbReference>
<comment type="similarity">
    <text evidence="3 10 13">Belongs to the IPP transferase family.</text>
</comment>
<dbReference type="PANTHER" id="PTHR11088">
    <property type="entry name" value="TRNA DIMETHYLALLYLTRANSFERASE"/>
    <property type="match status" value="1"/>
</dbReference>